<accession>A0A819IDG4</accession>
<evidence type="ECO:0000256" key="1">
    <source>
        <dbReference type="SAM" id="MobiDB-lite"/>
    </source>
</evidence>
<sequence length="136" mass="15703">MRGMFTSDENESQLTLNQMIRTIYVDINNISDENDDEASDFDDESNDDGNFHDESQSDNEAAGEDDWVNDDDDDEITDNFVEGVNTEEMILYDFQHKVREVIDFVRAIVTTTNRTSLLSTLIKKKTIIYEQNSQQT</sequence>
<reference evidence="2" key="1">
    <citation type="submission" date="2021-02" db="EMBL/GenBank/DDBJ databases">
        <authorList>
            <person name="Nowell W R."/>
        </authorList>
    </citation>
    <scope>NUCLEOTIDE SEQUENCE</scope>
</reference>
<evidence type="ECO:0000313" key="2">
    <source>
        <dbReference type="EMBL" id="CAF3911783.1"/>
    </source>
</evidence>
<dbReference type="EMBL" id="CAJOBF010001091">
    <property type="protein sequence ID" value="CAF3911783.1"/>
    <property type="molecule type" value="Genomic_DNA"/>
</dbReference>
<feature type="compositionally biased region" description="Acidic residues" evidence="1">
    <location>
        <begin position="32"/>
        <end position="47"/>
    </location>
</feature>
<comment type="caution">
    <text evidence="2">The sequence shown here is derived from an EMBL/GenBank/DDBJ whole genome shotgun (WGS) entry which is preliminary data.</text>
</comment>
<organism evidence="2 3">
    <name type="scientific">Rotaria magnacalcarata</name>
    <dbReference type="NCBI Taxonomy" id="392030"/>
    <lineage>
        <taxon>Eukaryota</taxon>
        <taxon>Metazoa</taxon>
        <taxon>Spiralia</taxon>
        <taxon>Gnathifera</taxon>
        <taxon>Rotifera</taxon>
        <taxon>Eurotatoria</taxon>
        <taxon>Bdelloidea</taxon>
        <taxon>Philodinida</taxon>
        <taxon>Philodinidae</taxon>
        <taxon>Rotaria</taxon>
    </lineage>
</organism>
<feature type="compositionally biased region" description="Acidic residues" evidence="1">
    <location>
        <begin position="61"/>
        <end position="76"/>
    </location>
</feature>
<name>A0A819IDG4_9BILA</name>
<evidence type="ECO:0000313" key="3">
    <source>
        <dbReference type="Proteomes" id="UP000663842"/>
    </source>
</evidence>
<feature type="region of interest" description="Disordered" evidence="1">
    <location>
        <begin position="29"/>
        <end position="76"/>
    </location>
</feature>
<dbReference type="Proteomes" id="UP000663842">
    <property type="component" value="Unassembled WGS sequence"/>
</dbReference>
<proteinExistence type="predicted"/>
<dbReference type="AlphaFoldDB" id="A0A819IDG4"/>
<protein>
    <submittedName>
        <fullName evidence="2">Uncharacterized protein</fullName>
    </submittedName>
</protein>
<gene>
    <name evidence="2" type="ORF">UXM345_LOCUS11119</name>
</gene>